<sequence>MTALSRRTLLRSAGLALAPGLITACGGSPSSGNVANKGTKLAPWPTLVPRTGPAPDLKGDPRTGIQDTYLTYPSKLTKGHDGTPGDGSTLKVMSVTYNPPPLPEAGNKYWQAMEKALGVKIEFTAIPAADYSSKLATVMAGSDLPDVLNIAGVGSLPHEAEFVLKTMTDLSEHLSGDAVKDYPNLANIPTACWSAIGRFHGGIYGVPNPRARPGGPLWIDRDRFAKLGYKPTGTFSADEYAHFTQELTQGKHYGLGGLPTGGFASSFGIPNGWSVKNGEFTSAYEDPRYKDLLAYVHNLWSKKVMWPTSPTASTVDLKTQFYNGTIASYVDGFSALPSTLTDCAFLAAPALPLAVGGAKPVMYAGNYTFGYTVLNKNLAKSKVKMVLRLLDWLASPFGTEEYQLLNYGMEGVTFKFNGNGDPIVADLTTLNPPFGYMCNAPQVMYVAGKQDGVKAAYQWEQEVCPTMLDNPANGLRSATATSVGATITQNMTDTITGIVTGRQPVSSWDAAVKKWKSGGGDRIAKDYAEEHSANTTK</sequence>
<dbReference type="Pfam" id="PF01547">
    <property type="entry name" value="SBP_bac_1"/>
    <property type="match status" value="1"/>
</dbReference>
<proteinExistence type="predicted"/>
<dbReference type="SUPFAM" id="SSF53850">
    <property type="entry name" value="Periplasmic binding protein-like II"/>
    <property type="match status" value="1"/>
</dbReference>
<dbReference type="Gene3D" id="3.40.190.10">
    <property type="entry name" value="Periplasmic binding protein-like II"/>
    <property type="match status" value="2"/>
</dbReference>
<dbReference type="RefSeq" id="WP_071656901.1">
    <property type="nucleotide sequence ID" value="NZ_MLCF01000062.1"/>
</dbReference>
<dbReference type="InterPro" id="IPR006311">
    <property type="entry name" value="TAT_signal"/>
</dbReference>
<feature type="signal peptide" evidence="2">
    <location>
        <begin position="1"/>
        <end position="24"/>
    </location>
</feature>
<evidence type="ECO:0000256" key="1">
    <source>
        <dbReference type="SAM" id="MobiDB-lite"/>
    </source>
</evidence>
<feature type="region of interest" description="Disordered" evidence="1">
    <location>
        <begin position="41"/>
        <end position="64"/>
    </location>
</feature>
<accession>A0A1J7C6H8</accession>
<evidence type="ECO:0008006" key="5">
    <source>
        <dbReference type="Google" id="ProtNLM"/>
    </source>
</evidence>
<dbReference type="OrthoDB" id="2513152at2"/>
<dbReference type="InterPro" id="IPR006059">
    <property type="entry name" value="SBP"/>
</dbReference>
<evidence type="ECO:0000313" key="4">
    <source>
        <dbReference type="Proteomes" id="UP000243342"/>
    </source>
</evidence>
<evidence type="ECO:0000256" key="2">
    <source>
        <dbReference type="SAM" id="SignalP"/>
    </source>
</evidence>
<dbReference type="InterPro" id="IPR050490">
    <property type="entry name" value="Bact_solute-bd_prot1"/>
</dbReference>
<dbReference type="EMBL" id="MLCF01000062">
    <property type="protein sequence ID" value="OIV37168.1"/>
    <property type="molecule type" value="Genomic_DNA"/>
</dbReference>
<name>A0A1J7C6H8_9ACTN</name>
<keyword evidence="4" id="KW-1185">Reference proteome</keyword>
<gene>
    <name evidence="3" type="ORF">BIV57_12635</name>
</gene>
<dbReference type="STRING" id="1428644.BIV57_12635"/>
<dbReference type="PANTHER" id="PTHR43649">
    <property type="entry name" value="ARABINOSE-BINDING PROTEIN-RELATED"/>
    <property type="match status" value="1"/>
</dbReference>
<comment type="caution">
    <text evidence="3">The sequence shown here is derived from an EMBL/GenBank/DDBJ whole genome shotgun (WGS) entry which is preliminary data.</text>
</comment>
<protein>
    <recommendedName>
        <fullName evidence="5">ABC transporter substrate-binding protein</fullName>
    </recommendedName>
</protein>
<dbReference type="PROSITE" id="PS51257">
    <property type="entry name" value="PROKAR_LIPOPROTEIN"/>
    <property type="match status" value="1"/>
</dbReference>
<dbReference type="PROSITE" id="PS51318">
    <property type="entry name" value="TAT"/>
    <property type="match status" value="1"/>
</dbReference>
<feature type="chain" id="PRO_5009643999" description="ABC transporter substrate-binding protein" evidence="2">
    <location>
        <begin position="25"/>
        <end position="537"/>
    </location>
</feature>
<dbReference type="Proteomes" id="UP000243342">
    <property type="component" value="Unassembled WGS sequence"/>
</dbReference>
<reference evidence="3 4" key="1">
    <citation type="submission" date="2016-10" db="EMBL/GenBank/DDBJ databases">
        <title>Genome sequence of Streptomyces gilvigriseus MUSC 26.</title>
        <authorList>
            <person name="Lee L.-H."/>
            <person name="Ser H.-L."/>
        </authorList>
    </citation>
    <scope>NUCLEOTIDE SEQUENCE [LARGE SCALE GENOMIC DNA]</scope>
    <source>
        <strain evidence="3 4">MUSC 26</strain>
    </source>
</reference>
<organism evidence="3 4">
    <name type="scientific">Mangrovactinospora gilvigrisea</name>
    <dbReference type="NCBI Taxonomy" id="1428644"/>
    <lineage>
        <taxon>Bacteria</taxon>
        <taxon>Bacillati</taxon>
        <taxon>Actinomycetota</taxon>
        <taxon>Actinomycetes</taxon>
        <taxon>Kitasatosporales</taxon>
        <taxon>Streptomycetaceae</taxon>
        <taxon>Mangrovactinospora</taxon>
    </lineage>
</organism>
<evidence type="ECO:0000313" key="3">
    <source>
        <dbReference type="EMBL" id="OIV37168.1"/>
    </source>
</evidence>
<dbReference type="PANTHER" id="PTHR43649:SF12">
    <property type="entry name" value="DIACETYLCHITOBIOSE BINDING PROTEIN DASA"/>
    <property type="match status" value="1"/>
</dbReference>
<keyword evidence="2" id="KW-0732">Signal</keyword>
<dbReference type="AlphaFoldDB" id="A0A1J7C6H8"/>